<evidence type="ECO:0000313" key="11">
    <source>
        <dbReference type="Proteomes" id="UP000094342"/>
    </source>
</evidence>
<dbReference type="Gene3D" id="1.10.10.10">
    <property type="entry name" value="Winged helix-like DNA-binding domain superfamily/Winged helix DNA-binding domain"/>
    <property type="match status" value="1"/>
</dbReference>
<dbReference type="STRING" id="1752398.A8M32_03405"/>
<keyword evidence="3" id="KW-0805">Transcription regulation</keyword>
<keyword evidence="11" id="KW-1185">Reference proteome</keyword>
<keyword evidence="4 7" id="KW-0238">DNA-binding</keyword>
<dbReference type="GO" id="GO:0032993">
    <property type="term" value="C:protein-DNA complex"/>
    <property type="evidence" value="ECO:0007669"/>
    <property type="project" value="TreeGrafter"/>
</dbReference>
<dbReference type="Gene3D" id="3.40.50.2300">
    <property type="match status" value="1"/>
</dbReference>
<evidence type="ECO:0000259" key="9">
    <source>
        <dbReference type="PROSITE" id="PS51755"/>
    </source>
</evidence>
<feature type="domain" description="OmpR/PhoB-type" evidence="9">
    <location>
        <begin position="125"/>
        <end position="221"/>
    </location>
</feature>
<organism evidence="10 11">
    <name type="scientific">Sinorhizobium alkalisoli</name>
    <dbReference type="NCBI Taxonomy" id="1752398"/>
    <lineage>
        <taxon>Bacteria</taxon>
        <taxon>Pseudomonadati</taxon>
        <taxon>Pseudomonadota</taxon>
        <taxon>Alphaproteobacteria</taxon>
        <taxon>Hyphomicrobiales</taxon>
        <taxon>Rhizobiaceae</taxon>
        <taxon>Sinorhizobium/Ensifer group</taxon>
        <taxon>Sinorhizobium</taxon>
    </lineage>
</organism>
<dbReference type="Pfam" id="PF00072">
    <property type="entry name" value="Response_reg"/>
    <property type="match status" value="1"/>
</dbReference>
<dbReference type="AlphaFoldDB" id="A0A1E3VGL7"/>
<dbReference type="GO" id="GO:0000976">
    <property type="term" value="F:transcription cis-regulatory region binding"/>
    <property type="evidence" value="ECO:0007669"/>
    <property type="project" value="TreeGrafter"/>
</dbReference>
<dbReference type="RefSeq" id="WP_069457012.1">
    <property type="nucleotide sequence ID" value="NZ_CP034910.1"/>
</dbReference>
<dbReference type="OrthoDB" id="9802426at2"/>
<keyword evidence="1 6" id="KW-0597">Phosphoprotein</keyword>
<evidence type="ECO:0000256" key="6">
    <source>
        <dbReference type="PROSITE-ProRule" id="PRU00169"/>
    </source>
</evidence>
<dbReference type="InterPro" id="IPR016032">
    <property type="entry name" value="Sig_transdc_resp-reg_C-effctor"/>
</dbReference>
<dbReference type="PROSITE" id="PS50110">
    <property type="entry name" value="RESPONSE_REGULATORY"/>
    <property type="match status" value="1"/>
</dbReference>
<evidence type="ECO:0000256" key="1">
    <source>
        <dbReference type="ARBA" id="ARBA00022553"/>
    </source>
</evidence>
<feature type="modified residue" description="4-aspartylphosphate" evidence="6">
    <location>
        <position position="51"/>
    </location>
</feature>
<dbReference type="PANTHER" id="PTHR48111:SF67">
    <property type="entry name" value="TRANSCRIPTIONAL REGULATORY PROTEIN TCTD"/>
    <property type="match status" value="1"/>
</dbReference>
<dbReference type="PANTHER" id="PTHR48111">
    <property type="entry name" value="REGULATOR OF RPOS"/>
    <property type="match status" value="1"/>
</dbReference>
<dbReference type="SMART" id="SM00862">
    <property type="entry name" value="Trans_reg_C"/>
    <property type="match status" value="1"/>
</dbReference>
<feature type="domain" description="Response regulatory" evidence="8">
    <location>
        <begin position="2"/>
        <end position="116"/>
    </location>
</feature>
<dbReference type="SUPFAM" id="SSF46894">
    <property type="entry name" value="C-terminal effector domain of the bipartite response regulators"/>
    <property type="match status" value="1"/>
</dbReference>
<comment type="caution">
    <text evidence="10">The sequence shown here is derived from an EMBL/GenBank/DDBJ whole genome shotgun (WGS) entry which is preliminary data.</text>
</comment>
<reference evidence="11" key="1">
    <citation type="submission" date="2016-05" db="EMBL/GenBank/DDBJ databases">
        <authorList>
            <person name="Li Y."/>
        </authorList>
    </citation>
    <scope>NUCLEOTIDE SEQUENCE [LARGE SCALE GENOMIC DNA]</scope>
    <source>
        <strain evidence="11">YIC4027</strain>
    </source>
</reference>
<evidence type="ECO:0000313" key="10">
    <source>
        <dbReference type="EMBL" id="ODR92723.1"/>
    </source>
</evidence>
<protein>
    <submittedName>
        <fullName evidence="10">DNA-binding response regulator</fullName>
    </submittedName>
</protein>
<dbReference type="EMBL" id="LYBW01000040">
    <property type="protein sequence ID" value="ODR92723.1"/>
    <property type="molecule type" value="Genomic_DNA"/>
</dbReference>
<sequence length="225" mass="25156">MRILLVEDTIDVGEAICRRFQLTGHTVDWQTDGSAAADILSFTEYDLVILDVMLPGLDGFAILRELRQSKSNVPVLVLTARSEIDDRVGALDLGADDYLVKPFDFRELEARARVLLRRRTGGDATNIIVCGDVSLDRANRSVKVGKREIQLKRREMTLLEILASRPGKVFSKEELLDQLFGFEEAAGPNAIELYIGRLRKKLERAKARIVTLRGVGYQLVADDNA</sequence>
<evidence type="ECO:0000256" key="4">
    <source>
        <dbReference type="ARBA" id="ARBA00023125"/>
    </source>
</evidence>
<dbReference type="FunFam" id="3.40.50.2300:FF:000002">
    <property type="entry name" value="DNA-binding response regulator PhoP"/>
    <property type="match status" value="1"/>
</dbReference>
<dbReference type="InterPro" id="IPR001789">
    <property type="entry name" value="Sig_transdc_resp-reg_receiver"/>
</dbReference>
<dbReference type="SUPFAM" id="SSF52172">
    <property type="entry name" value="CheY-like"/>
    <property type="match status" value="1"/>
</dbReference>
<dbReference type="Gene3D" id="6.10.250.690">
    <property type="match status" value="1"/>
</dbReference>
<dbReference type="Pfam" id="PF00486">
    <property type="entry name" value="Trans_reg_C"/>
    <property type="match status" value="1"/>
</dbReference>
<dbReference type="GO" id="GO:0006355">
    <property type="term" value="P:regulation of DNA-templated transcription"/>
    <property type="evidence" value="ECO:0007669"/>
    <property type="project" value="InterPro"/>
</dbReference>
<evidence type="ECO:0000256" key="5">
    <source>
        <dbReference type="ARBA" id="ARBA00023163"/>
    </source>
</evidence>
<feature type="DNA-binding region" description="OmpR/PhoB-type" evidence="7">
    <location>
        <begin position="125"/>
        <end position="221"/>
    </location>
</feature>
<dbReference type="InterPro" id="IPR039420">
    <property type="entry name" value="WalR-like"/>
</dbReference>
<dbReference type="SMART" id="SM00448">
    <property type="entry name" value="REC"/>
    <property type="match status" value="1"/>
</dbReference>
<dbReference type="Proteomes" id="UP000094342">
    <property type="component" value="Unassembled WGS sequence"/>
</dbReference>
<name>A0A1E3VGL7_9HYPH</name>
<keyword evidence="2" id="KW-0902">Two-component regulatory system</keyword>
<dbReference type="CDD" id="cd00383">
    <property type="entry name" value="trans_reg_C"/>
    <property type="match status" value="1"/>
</dbReference>
<proteinExistence type="predicted"/>
<dbReference type="InterPro" id="IPR001867">
    <property type="entry name" value="OmpR/PhoB-type_DNA-bd"/>
</dbReference>
<keyword evidence="5" id="KW-0804">Transcription</keyword>
<dbReference type="GO" id="GO:0000156">
    <property type="term" value="F:phosphorelay response regulator activity"/>
    <property type="evidence" value="ECO:0007669"/>
    <property type="project" value="TreeGrafter"/>
</dbReference>
<gene>
    <name evidence="10" type="ORF">A8M32_03405</name>
</gene>
<dbReference type="InterPro" id="IPR036388">
    <property type="entry name" value="WH-like_DNA-bd_sf"/>
</dbReference>
<dbReference type="PROSITE" id="PS51755">
    <property type="entry name" value="OMPR_PHOB"/>
    <property type="match status" value="1"/>
</dbReference>
<dbReference type="GO" id="GO:0005829">
    <property type="term" value="C:cytosol"/>
    <property type="evidence" value="ECO:0007669"/>
    <property type="project" value="TreeGrafter"/>
</dbReference>
<evidence type="ECO:0000259" key="8">
    <source>
        <dbReference type="PROSITE" id="PS50110"/>
    </source>
</evidence>
<evidence type="ECO:0000256" key="3">
    <source>
        <dbReference type="ARBA" id="ARBA00023015"/>
    </source>
</evidence>
<dbReference type="InterPro" id="IPR011006">
    <property type="entry name" value="CheY-like_superfamily"/>
</dbReference>
<accession>A0A1E3VGL7</accession>
<evidence type="ECO:0000256" key="2">
    <source>
        <dbReference type="ARBA" id="ARBA00023012"/>
    </source>
</evidence>
<evidence type="ECO:0000256" key="7">
    <source>
        <dbReference type="PROSITE-ProRule" id="PRU01091"/>
    </source>
</evidence>